<dbReference type="SUPFAM" id="SSF57863">
    <property type="entry name" value="ArfGap/RecO-like zinc finger"/>
    <property type="match status" value="1"/>
</dbReference>
<dbReference type="Pfam" id="PF02565">
    <property type="entry name" value="RecO_C"/>
    <property type="match status" value="1"/>
</dbReference>
<dbReference type="GO" id="GO:0006302">
    <property type="term" value="P:double-strand break repair"/>
    <property type="evidence" value="ECO:0007669"/>
    <property type="project" value="TreeGrafter"/>
</dbReference>
<gene>
    <name evidence="8" type="ORF">MNBD_DELTA03-1162</name>
</gene>
<evidence type="ECO:0000256" key="2">
    <source>
        <dbReference type="ARBA" id="ARBA00021310"/>
    </source>
</evidence>
<dbReference type="InterPro" id="IPR012340">
    <property type="entry name" value="NA-bd_OB-fold"/>
</dbReference>
<evidence type="ECO:0000256" key="6">
    <source>
        <dbReference type="ARBA" id="ARBA00033409"/>
    </source>
</evidence>
<feature type="domain" description="DNA replication/recombination mediator RecO N-terminal" evidence="7">
    <location>
        <begin position="27"/>
        <end position="97"/>
    </location>
</feature>
<dbReference type="EMBL" id="UOEX01000303">
    <property type="protein sequence ID" value="VAW39863.1"/>
    <property type="molecule type" value="Genomic_DNA"/>
</dbReference>
<sequence length="268" mass="30998">MKARPVSQIKIFVGHITMRNLKIIRLVVIRTQELGESDKLITGYSKEKGKIQLLAKGAQRSLKRFVNKLELFSYLTVQYNDKYRLPIINWAELLDSFLPLRQHYSSYTIAILICEHLYYWTAADDGDEELFNCLLWFLRELACQPARGSQILVLFLSKFYDRLGYRPDLTACAVCGKLDNTAAPFAFRTAHGAIICRRCSVEREAIPLALPTIKLLSLAFELPVGKLSRLKLNNRACREALNLFRCYGRYLLDRDMQAWQSTYLNFNK</sequence>
<dbReference type="GO" id="GO:0043590">
    <property type="term" value="C:bacterial nucleoid"/>
    <property type="evidence" value="ECO:0007669"/>
    <property type="project" value="TreeGrafter"/>
</dbReference>
<keyword evidence="3" id="KW-0227">DNA damage</keyword>
<keyword evidence="4" id="KW-0233">DNA recombination</keyword>
<dbReference type="Gene3D" id="1.20.1440.120">
    <property type="entry name" value="Recombination protein O, C-terminal domain"/>
    <property type="match status" value="1"/>
</dbReference>
<dbReference type="NCBIfam" id="TIGR00613">
    <property type="entry name" value="reco"/>
    <property type="match status" value="1"/>
</dbReference>
<dbReference type="GO" id="GO:0006310">
    <property type="term" value="P:DNA recombination"/>
    <property type="evidence" value="ECO:0007669"/>
    <property type="project" value="UniProtKB-KW"/>
</dbReference>
<dbReference type="Gene3D" id="2.40.50.140">
    <property type="entry name" value="Nucleic acid-binding proteins"/>
    <property type="match status" value="1"/>
</dbReference>
<proteinExistence type="inferred from homology"/>
<dbReference type="HAMAP" id="MF_00201">
    <property type="entry name" value="RecO"/>
    <property type="match status" value="1"/>
</dbReference>
<dbReference type="Pfam" id="PF11967">
    <property type="entry name" value="RecO_N"/>
    <property type="match status" value="1"/>
</dbReference>
<name>A0A3B0VHU3_9ZZZZ</name>
<dbReference type="InterPro" id="IPR003717">
    <property type="entry name" value="RecO"/>
</dbReference>
<dbReference type="InterPro" id="IPR022572">
    <property type="entry name" value="DNA_rep/recomb_RecO_N"/>
</dbReference>
<reference evidence="8" key="1">
    <citation type="submission" date="2018-06" db="EMBL/GenBank/DDBJ databases">
        <authorList>
            <person name="Zhirakovskaya E."/>
        </authorList>
    </citation>
    <scope>NUCLEOTIDE SEQUENCE</scope>
</reference>
<evidence type="ECO:0000256" key="5">
    <source>
        <dbReference type="ARBA" id="ARBA00023204"/>
    </source>
</evidence>
<evidence type="ECO:0000256" key="4">
    <source>
        <dbReference type="ARBA" id="ARBA00023172"/>
    </source>
</evidence>
<protein>
    <recommendedName>
        <fullName evidence="2">DNA repair protein RecO</fullName>
    </recommendedName>
    <alternativeName>
        <fullName evidence="6">Recombination protein O</fullName>
    </alternativeName>
</protein>
<evidence type="ECO:0000256" key="3">
    <source>
        <dbReference type="ARBA" id="ARBA00022763"/>
    </source>
</evidence>
<keyword evidence="5" id="KW-0234">DNA repair</keyword>
<comment type="similarity">
    <text evidence="1">Belongs to the RecO family.</text>
</comment>
<organism evidence="8">
    <name type="scientific">hydrothermal vent metagenome</name>
    <dbReference type="NCBI Taxonomy" id="652676"/>
    <lineage>
        <taxon>unclassified sequences</taxon>
        <taxon>metagenomes</taxon>
        <taxon>ecological metagenomes</taxon>
    </lineage>
</organism>
<accession>A0A3B0VHU3</accession>
<dbReference type="PANTHER" id="PTHR33991">
    <property type="entry name" value="DNA REPAIR PROTEIN RECO"/>
    <property type="match status" value="1"/>
</dbReference>
<evidence type="ECO:0000259" key="7">
    <source>
        <dbReference type="Pfam" id="PF11967"/>
    </source>
</evidence>
<dbReference type="InterPro" id="IPR037278">
    <property type="entry name" value="ARFGAP/RecO"/>
</dbReference>
<evidence type="ECO:0000313" key="8">
    <source>
        <dbReference type="EMBL" id="VAW39863.1"/>
    </source>
</evidence>
<dbReference type="SUPFAM" id="SSF50249">
    <property type="entry name" value="Nucleic acid-binding proteins"/>
    <property type="match status" value="1"/>
</dbReference>
<dbReference type="AlphaFoldDB" id="A0A3B0VHU3"/>
<dbReference type="PANTHER" id="PTHR33991:SF1">
    <property type="entry name" value="DNA REPAIR PROTEIN RECO"/>
    <property type="match status" value="1"/>
</dbReference>
<evidence type="ECO:0000256" key="1">
    <source>
        <dbReference type="ARBA" id="ARBA00007452"/>
    </source>
</evidence>
<dbReference type="InterPro" id="IPR042242">
    <property type="entry name" value="RecO_C"/>
</dbReference>